<dbReference type="GO" id="GO:0003677">
    <property type="term" value="F:DNA binding"/>
    <property type="evidence" value="ECO:0007669"/>
    <property type="project" value="UniProtKB-KW"/>
</dbReference>
<name>A0A9D1JB88_9FIRM</name>
<dbReference type="PANTHER" id="PTHR35145:SF1">
    <property type="entry name" value="CYTOPLASMIC PROTEIN"/>
    <property type="match status" value="1"/>
</dbReference>
<dbReference type="Gene3D" id="3.90.1150.30">
    <property type="match status" value="1"/>
</dbReference>
<evidence type="ECO:0000313" key="2">
    <source>
        <dbReference type="Proteomes" id="UP000823912"/>
    </source>
</evidence>
<proteinExistence type="predicted"/>
<dbReference type="EMBL" id="DVHM01000133">
    <property type="protein sequence ID" value="HIR71222.1"/>
    <property type="molecule type" value="Genomic_DNA"/>
</dbReference>
<dbReference type="InterPro" id="IPR007351">
    <property type="entry name" value="YjbR"/>
</dbReference>
<protein>
    <submittedName>
        <fullName evidence="1">MmcQ/YjbR family DNA-binding protein</fullName>
    </submittedName>
</protein>
<keyword evidence="1" id="KW-0238">DNA-binding</keyword>
<comment type="caution">
    <text evidence="1">The sequence shown here is derived from an EMBL/GenBank/DDBJ whole genome shotgun (WGS) entry which is preliminary data.</text>
</comment>
<dbReference type="InterPro" id="IPR038056">
    <property type="entry name" value="YjbR-like_sf"/>
</dbReference>
<accession>A0A9D1JB88</accession>
<sequence length="265" mass="30400">MENIFSEIPENSLRDNVLQYAKTTYGTTPERLWRSHPDFLVLRHENNQKWYGLVMDVEREKLHLPDDLRKEDDVDILNLKCDPNLAGSLMANPGIFPAYHMNKVNWISVLLDGSVPEKQIFSLLDLSFDLTAGKKTGGRSRTGSCTWVIPANPRYYDLEEAFGESDTITWKQGRGIRAGDTVLIYMAAPVSSILYMCHVLETDIPYSFDDGKVRMDHIMRLKLQQRFPVDALTREKLRECDIASVRSPRYATDSLLREVSRLTGR</sequence>
<organism evidence="1 2">
    <name type="scientific">Candidatus Pullilachnospira gallistercoris</name>
    <dbReference type="NCBI Taxonomy" id="2840911"/>
    <lineage>
        <taxon>Bacteria</taxon>
        <taxon>Bacillati</taxon>
        <taxon>Bacillota</taxon>
        <taxon>Clostridia</taxon>
        <taxon>Lachnospirales</taxon>
        <taxon>Lachnospiraceae</taxon>
        <taxon>Lachnospiraceae incertae sedis</taxon>
        <taxon>Candidatus Pullilachnospira</taxon>
    </lineage>
</organism>
<evidence type="ECO:0000313" key="1">
    <source>
        <dbReference type="EMBL" id="HIR71222.1"/>
    </source>
</evidence>
<dbReference type="Proteomes" id="UP000823912">
    <property type="component" value="Unassembled WGS sequence"/>
</dbReference>
<dbReference type="AlphaFoldDB" id="A0A9D1JB88"/>
<dbReference type="PANTHER" id="PTHR35145">
    <property type="entry name" value="CYTOPLASMIC PROTEIN-RELATED"/>
    <property type="match status" value="1"/>
</dbReference>
<dbReference type="InterPro" id="IPR058532">
    <property type="entry name" value="YjbR/MT2646/Rv2570-like"/>
</dbReference>
<dbReference type="SUPFAM" id="SSF142906">
    <property type="entry name" value="YjbR-like"/>
    <property type="match status" value="1"/>
</dbReference>
<dbReference type="Pfam" id="PF04237">
    <property type="entry name" value="YjbR"/>
    <property type="match status" value="1"/>
</dbReference>
<reference evidence="1" key="1">
    <citation type="submission" date="2020-10" db="EMBL/GenBank/DDBJ databases">
        <authorList>
            <person name="Gilroy R."/>
        </authorList>
    </citation>
    <scope>NUCLEOTIDE SEQUENCE</scope>
    <source>
        <strain evidence="1">ChiSjej5B23-6657</strain>
    </source>
</reference>
<gene>
    <name evidence="1" type="ORF">IAA55_08065</name>
</gene>
<reference evidence="1" key="2">
    <citation type="journal article" date="2021" name="PeerJ">
        <title>Extensive microbial diversity within the chicken gut microbiome revealed by metagenomics and culture.</title>
        <authorList>
            <person name="Gilroy R."/>
            <person name="Ravi A."/>
            <person name="Getino M."/>
            <person name="Pursley I."/>
            <person name="Horton D.L."/>
            <person name="Alikhan N.F."/>
            <person name="Baker D."/>
            <person name="Gharbi K."/>
            <person name="Hall N."/>
            <person name="Watson M."/>
            <person name="Adriaenssens E.M."/>
            <person name="Foster-Nyarko E."/>
            <person name="Jarju S."/>
            <person name="Secka A."/>
            <person name="Antonio M."/>
            <person name="Oren A."/>
            <person name="Chaudhuri R.R."/>
            <person name="La Ragione R."/>
            <person name="Hildebrand F."/>
            <person name="Pallen M.J."/>
        </authorList>
    </citation>
    <scope>NUCLEOTIDE SEQUENCE</scope>
    <source>
        <strain evidence="1">ChiSjej5B23-6657</strain>
    </source>
</reference>